<sequence length="539" mass="60030">MAPAGRTPFSSEDDAHLVKYLAEFNELRKGNKIYQQLVDDRDKFPWAKRHSWQAWRHRYIRDIIDFDRRIHVQQKRNLRELIRNAHNEATLTSRNLPHPTYPTNHSPQRQKRKKTLSDESTVQDKRRRIETSEEAILSGAGDFDAQNLARRIRLGEGPSRINITKMNQYRVPGMLSVPQISSDYDEVSPYDISEDSDNVEEAASPGPGNVRGEDDLVERAPTDVKADDMEGENLAVGNIQSSLSVTSNSTDRPSNPGPVHQTFGKQSLPSLSSFTRERSSIPESTSWLSVTDQSRLVNSMSETLSERYNFPPEYVLRVWKEAGNLEETESILEELGALANGLLRDAISRRSSSKSAISSDATGNHEEGPGQAAPPHATLHTRPQRNRSAGGDSSVVRNPSRLRQSFAGDLLHAQPIPTSPPLHSPEFNSRDFAMPTGSSSKDSIPTPPTSVSPAQEDVPITLRPGKSKSSASVDPLNADPESKSSNVEAVWPPTLQKVYFSISSPERKKVLQRFWKAHGKDFVQVESTLNENLHASLVQ</sequence>
<dbReference type="SUPFAM" id="SSF46689">
    <property type="entry name" value="Homeodomain-like"/>
    <property type="match status" value="1"/>
</dbReference>
<evidence type="ECO:0000313" key="3">
    <source>
        <dbReference type="EMBL" id="KAJ3733297.1"/>
    </source>
</evidence>
<feature type="region of interest" description="Disordered" evidence="1">
    <location>
        <begin position="89"/>
        <end position="128"/>
    </location>
</feature>
<feature type="compositionally biased region" description="Polar residues" evidence="1">
    <location>
        <begin position="263"/>
        <end position="274"/>
    </location>
</feature>
<feature type="compositionally biased region" description="Polar residues" evidence="1">
    <location>
        <begin position="238"/>
        <end position="253"/>
    </location>
</feature>
<dbReference type="Pfam" id="PF08914">
    <property type="entry name" value="Myb_Rap1"/>
    <property type="match status" value="1"/>
</dbReference>
<reference evidence="3" key="2">
    <citation type="journal article" date="2023" name="Proc. Natl. Acad. Sci. U.S.A.">
        <title>A global phylogenomic analysis of the shiitake genus Lentinula.</title>
        <authorList>
            <person name="Sierra-Patev S."/>
            <person name="Min B."/>
            <person name="Naranjo-Ortiz M."/>
            <person name="Looney B."/>
            <person name="Konkel Z."/>
            <person name="Slot J.C."/>
            <person name="Sakamoto Y."/>
            <person name="Steenwyk J.L."/>
            <person name="Rokas A."/>
            <person name="Carro J."/>
            <person name="Camarero S."/>
            <person name="Ferreira P."/>
            <person name="Molpeceres G."/>
            <person name="Ruiz-Duenas F.J."/>
            <person name="Serrano A."/>
            <person name="Henrissat B."/>
            <person name="Drula E."/>
            <person name="Hughes K.W."/>
            <person name="Mata J.L."/>
            <person name="Ishikawa N.K."/>
            <person name="Vargas-Isla R."/>
            <person name="Ushijima S."/>
            <person name="Smith C.A."/>
            <person name="Donoghue J."/>
            <person name="Ahrendt S."/>
            <person name="Andreopoulos W."/>
            <person name="He G."/>
            <person name="LaButti K."/>
            <person name="Lipzen A."/>
            <person name="Ng V."/>
            <person name="Riley R."/>
            <person name="Sandor L."/>
            <person name="Barry K."/>
            <person name="Martinez A.T."/>
            <person name="Xiao Y."/>
            <person name="Gibbons J.G."/>
            <person name="Terashima K."/>
            <person name="Grigoriev I.V."/>
            <person name="Hibbett D."/>
        </authorList>
    </citation>
    <scope>NUCLEOTIDE SEQUENCE</scope>
    <source>
        <strain evidence="3">ET3784</strain>
    </source>
</reference>
<proteinExistence type="predicted"/>
<dbReference type="CDD" id="cd11655">
    <property type="entry name" value="rap1_myb-like"/>
    <property type="match status" value="1"/>
</dbReference>
<feature type="region of interest" description="Disordered" evidence="1">
    <location>
        <begin position="237"/>
        <end position="285"/>
    </location>
</feature>
<keyword evidence="4" id="KW-1185">Reference proteome</keyword>
<reference evidence="3" key="1">
    <citation type="submission" date="2022-08" db="EMBL/GenBank/DDBJ databases">
        <authorList>
            <consortium name="DOE Joint Genome Institute"/>
            <person name="Min B."/>
            <person name="Sierra-Patev S."/>
            <person name="Naranjo-Ortiz M."/>
            <person name="Looney B."/>
            <person name="Konkel Z."/>
            <person name="Slot J.C."/>
            <person name="Sakamoto Y."/>
            <person name="Steenwyk J.L."/>
            <person name="Rokas A."/>
            <person name="Carro J."/>
            <person name="Camarero S."/>
            <person name="Ferreira P."/>
            <person name="Molpeceres G."/>
            <person name="Ruiz-duenas F.J."/>
            <person name="Serrano A."/>
            <person name="Henrissat B."/>
            <person name="Drula E."/>
            <person name="Hughes K.W."/>
            <person name="Mata J.L."/>
            <person name="Ishikawa N.K."/>
            <person name="Vargas-Isla R."/>
            <person name="Ushijima S."/>
            <person name="Smith C.A."/>
            <person name="Ahrendt S."/>
            <person name="Andreopoulos W."/>
            <person name="He G."/>
            <person name="LaButti K."/>
            <person name="Lipzen A."/>
            <person name="Ng V."/>
            <person name="Riley R."/>
            <person name="Sandor L."/>
            <person name="Barry K."/>
            <person name="Martinez A.T."/>
            <person name="Xiao Y."/>
            <person name="Gibbons J.G."/>
            <person name="Terashima K."/>
            <person name="Hibbett D.S."/>
            <person name="Grigoriev I.V."/>
        </authorList>
    </citation>
    <scope>NUCLEOTIDE SEQUENCE</scope>
    <source>
        <strain evidence="3">ET3784</strain>
    </source>
</reference>
<accession>A0AA38JB27</accession>
<feature type="compositionally biased region" description="Acidic residues" evidence="1">
    <location>
        <begin position="185"/>
        <end position="200"/>
    </location>
</feature>
<dbReference type="InterPro" id="IPR009057">
    <property type="entry name" value="Homeodomain-like_sf"/>
</dbReference>
<evidence type="ECO:0000259" key="2">
    <source>
        <dbReference type="Pfam" id="PF08914"/>
    </source>
</evidence>
<name>A0AA38JB27_9AGAR</name>
<feature type="region of interest" description="Disordered" evidence="1">
    <location>
        <begin position="185"/>
        <end position="216"/>
    </location>
</feature>
<protein>
    <recommendedName>
        <fullName evidence="2">TERF2-interacting telomeric protein 1 Myb domain-containing protein</fullName>
    </recommendedName>
</protein>
<dbReference type="EMBL" id="JANVFO010000018">
    <property type="protein sequence ID" value="KAJ3733297.1"/>
    <property type="molecule type" value="Genomic_DNA"/>
</dbReference>
<feature type="region of interest" description="Disordered" evidence="1">
    <location>
        <begin position="353"/>
        <end position="398"/>
    </location>
</feature>
<evidence type="ECO:0000313" key="4">
    <source>
        <dbReference type="Proteomes" id="UP001176059"/>
    </source>
</evidence>
<gene>
    <name evidence="3" type="ORF">DFJ43DRAFT_223354</name>
</gene>
<feature type="region of interest" description="Disordered" evidence="1">
    <location>
        <begin position="412"/>
        <end position="488"/>
    </location>
</feature>
<dbReference type="AlphaFoldDB" id="A0AA38JB27"/>
<dbReference type="Proteomes" id="UP001176059">
    <property type="component" value="Unassembled WGS sequence"/>
</dbReference>
<evidence type="ECO:0000256" key="1">
    <source>
        <dbReference type="SAM" id="MobiDB-lite"/>
    </source>
</evidence>
<feature type="domain" description="TERF2-interacting telomeric protein 1 Myb" evidence="2">
    <location>
        <begin position="9"/>
        <end position="62"/>
    </location>
</feature>
<comment type="caution">
    <text evidence="3">The sequence shown here is derived from an EMBL/GenBank/DDBJ whole genome shotgun (WGS) entry which is preliminary data.</text>
</comment>
<dbReference type="Gene3D" id="1.10.10.60">
    <property type="entry name" value="Homeodomain-like"/>
    <property type="match status" value="1"/>
</dbReference>
<feature type="compositionally biased region" description="Polar residues" evidence="1">
    <location>
        <begin position="89"/>
        <end position="107"/>
    </location>
</feature>
<organism evidence="3 4">
    <name type="scientific">Lentinula guzmanii</name>
    <dbReference type="NCBI Taxonomy" id="2804957"/>
    <lineage>
        <taxon>Eukaryota</taxon>
        <taxon>Fungi</taxon>
        <taxon>Dikarya</taxon>
        <taxon>Basidiomycota</taxon>
        <taxon>Agaricomycotina</taxon>
        <taxon>Agaricomycetes</taxon>
        <taxon>Agaricomycetidae</taxon>
        <taxon>Agaricales</taxon>
        <taxon>Marasmiineae</taxon>
        <taxon>Omphalotaceae</taxon>
        <taxon>Lentinula</taxon>
    </lineage>
</organism>
<dbReference type="InterPro" id="IPR015010">
    <property type="entry name" value="TERF2IP_Myb"/>
</dbReference>